<feature type="transmembrane region" description="Helical" evidence="9">
    <location>
        <begin position="63"/>
        <end position="81"/>
    </location>
</feature>
<keyword evidence="9" id="KW-1133">Transmembrane helix</keyword>
<keyword evidence="12" id="KW-1185">Reference proteome</keyword>
<dbReference type="Pfam" id="PF07730">
    <property type="entry name" value="HisKA_3"/>
    <property type="match status" value="1"/>
</dbReference>
<dbReference type="Proteomes" id="UP001500449">
    <property type="component" value="Unassembled WGS sequence"/>
</dbReference>
<dbReference type="InterPro" id="IPR011712">
    <property type="entry name" value="Sig_transdc_His_kin_sub3_dim/P"/>
</dbReference>
<dbReference type="PANTHER" id="PTHR24421:SF10">
    <property type="entry name" value="NITRATE_NITRITE SENSOR PROTEIN NARQ"/>
    <property type="match status" value="1"/>
</dbReference>
<accession>A0ABN2NNA0</accession>
<keyword evidence="8" id="KW-0902">Two-component regulatory system</keyword>
<dbReference type="Gene3D" id="1.20.5.1930">
    <property type="match status" value="1"/>
</dbReference>
<evidence type="ECO:0000256" key="8">
    <source>
        <dbReference type="ARBA" id="ARBA00023012"/>
    </source>
</evidence>
<keyword evidence="5" id="KW-0547">Nucleotide-binding</keyword>
<dbReference type="EMBL" id="BAAAQK010000028">
    <property type="protein sequence ID" value="GAA1876605.1"/>
    <property type="molecule type" value="Genomic_DNA"/>
</dbReference>
<evidence type="ECO:0000256" key="6">
    <source>
        <dbReference type="ARBA" id="ARBA00022777"/>
    </source>
</evidence>
<protein>
    <recommendedName>
        <fullName evidence="2">histidine kinase</fullName>
        <ecNumber evidence="2">2.7.13.3</ecNumber>
    </recommendedName>
</protein>
<keyword evidence="6" id="KW-0418">Kinase</keyword>
<dbReference type="RefSeq" id="WP_344426692.1">
    <property type="nucleotide sequence ID" value="NZ_BAAAQK010000028.1"/>
</dbReference>
<gene>
    <name evidence="11" type="ORF">GCM10009836_67480</name>
</gene>
<evidence type="ECO:0000313" key="11">
    <source>
        <dbReference type="EMBL" id="GAA1876605.1"/>
    </source>
</evidence>
<dbReference type="InterPro" id="IPR036890">
    <property type="entry name" value="HATPase_C_sf"/>
</dbReference>
<dbReference type="SUPFAM" id="SSF55874">
    <property type="entry name" value="ATPase domain of HSP90 chaperone/DNA topoisomerase II/histidine kinase"/>
    <property type="match status" value="1"/>
</dbReference>
<keyword evidence="4" id="KW-0808">Transferase</keyword>
<dbReference type="Gene3D" id="3.30.565.10">
    <property type="entry name" value="Histidine kinase-like ATPase, C-terminal domain"/>
    <property type="match status" value="1"/>
</dbReference>
<proteinExistence type="predicted"/>
<evidence type="ECO:0000256" key="9">
    <source>
        <dbReference type="SAM" id="Phobius"/>
    </source>
</evidence>
<name>A0ABN2NNA0_9PSEU</name>
<keyword evidence="3" id="KW-0597">Phosphoprotein</keyword>
<dbReference type="EC" id="2.7.13.3" evidence="2"/>
<feature type="transmembrane region" description="Helical" evidence="9">
    <location>
        <begin position="131"/>
        <end position="148"/>
    </location>
</feature>
<feature type="transmembrane region" description="Helical" evidence="9">
    <location>
        <begin position="109"/>
        <end position="125"/>
    </location>
</feature>
<evidence type="ECO:0000256" key="7">
    <source>
        <dbReference type="ARBA" id="ARBA00022840"/>
    </source>
</evidence>
<dbReference type="PANTHER" id="PTHR24421">
    <property type="entry name" value="NITRATE/NITRITE SENSOR PROTEIN NARX-RELATED"/>
    <property type="match status" value="1"/>
</dbReference>
<evidence type="ECO:0000313" key="12">
    <source>
        <dbReference type="Proteomes" id="UP001500449"/>
    </source>
</evidence>
<organism evidence="11 12">
    <name type="scientific">Pseudonocardia ailaonensis</name>
    <dbReference type="NCBI Taxonomy" id="367279"/>
    <lineage>
        <taxon>Bacteria</taxon>
        <taxon>Bacillati</taxon>
        <taxon>Actinomycetota</taxon>
        <taxon>Actinomycetes</taxon>
        <taxon>Pseudonocardiales</taxon>
        <taxon>Pseudonocardiaceae</taxon>
        <taxon>Pseudonocardia</taxon>
    </lineage>
</organism>
<evidence type="ECO:0000256" key="4">
    <source>
        <dbReference type="ARBA" id="ARBA00022679"/>
    </source>
</evidence>
<sequence length="367" mass="38561">MILEPGRPTPLRSAATLAWLPVILVASFLSQPRLPFTVLVIGGAVLASLGWVVLSAKPERPGWLLPAGLVTLSAGGCLMVAQAREWVTPIAFCFVAVVTAGTRLRWTWALALTLATIAALIPAVAPREPSGALLLGLAMVTVLMLGMARRDRFRRAEERELAEASETRATEEHARAAALAERARIARDVHDVLAHSLSALAVQLQGARLMLQRDGAAADTIAQVERAQRLATEGLAEARRAIHALRSGPIDLPSGLAALAADHPGATLDVAADLPELTPEARETVVRTAQEALSNARKHAPGAPVRIRLARAGEGARLEVTDVTGARPEPGTGGYGLVGMAERAALVGARLDAGPTEDGWRVSLTIP</sequence>
<evidence type="ECO:0000256" key="5">
    <source>
        <dbReference type="ARBA" id="ARBA00022741"/>
    </source>
</evidence>
<keyword evidence="9" id="KW-0812">Transmembrane</keyword>
<feature type="transmembrane region" description="Helical" evidence="9">
    <location>
        <begin position="36"/>
        <end position="56"/>
    </location>
</feature>
<evidence type="ECO:0000256" key="2">
    <source>
        <dbReference type="ARBA" id="ARBA00012438"/>
    </source>
</evidence>
<keyword evidence="9" id="KW-0472">Membrane</keyword>
<dbReference type="InterPro" id="IPR050482">
    <property type="entry name" value="Sensor_HK_TwoCompSys"/>
</dbReference>
<dbReference type="CDD" id="cd16917">
    <property type="entry name" value="HATPase_UhpB-NarQ-NarX-like"/>
    <property type="match status" value="1"/>
</dbReference>
<feature type="domain" description="Signal transduction histidine kinase subgroup 3 dimerisation and phosphoacceptor" evidence="10">
    <location>
        <begin position="181"/>
        <end position="247"/>
    </location>
</feature>
<comment type="caution">
    <text evidence="11">The sequence shown here is derived from an EMBL/GenBank/DDBJ whole genome shotgun (WGS) entry which is preliminary data.</text>
</comment>
<evidence type="ECO:0000259" key="10">
    <source>
        <dbReference type="Pfam" id="PF07730"/>
    </source>
</evidence>
<keyword evidence="7" id="KW-0067">ATP-binding</keyword>
<evidence type="ECO:0000256" key="1">
    <source>
        <dbReference type="ARBA" id="ARBA00000085"/>
    </source>
</evidence>
<comment type="catalytic activity">
    <reaction evidence="1">
        <text>ATP + protein L-histidine = ADP + protein N-phospho-L-histidine.</text>
        <dbReference type="EC" id="2.7.13.3"/>
    </reaction>
</comment>
<evidence type="ECO:0000256" key="3">
    <source>
        <dbReference type="ARBA" id="ARBA00022553"/>
    </source>
</evidence>
<reference evidence="11 12" key="1">
    <citation type="journal article" date="2019" name="Int. J. Syst. Evol. Microbiol.">
        <title>The Global Catalogue of Microorganisms (GCM) 10K type strain sequencing project: providing services to taxonomists for standard genome sequencing and annotation.</title>
        <authorList>
            <consortium name="The Broad Institute Genomics Platform"/>
            <consortium name="The Broad Institute Genome Sequencing Center for Infectious Disease"/>
            <person name="Wu L."/>
            <person name="Ma J."/>
        </authorList>
    </citation>
    <scope>NUCLEOTIDE SEQUENCE [LARGE SCALE GENOMIC DNA]</scope>
    <source>
        <strain evidence="11 12">JCM 16009</strain>
    </source>
</reference>
<feature type="transmembrane region" description="Helical" evidence="9">
    <location>
        <begin position="12"/>
        <end position="30"/>
    </location>
</feature>